<protein>
    <submittedName>
        <fullName evidence="1">Uncharacterized protein</fullName>
    </submittedName>
</protein>
<sequence length="35" mass="3921">MVDLTYQHKNRLILVADPEIAVRPVATRISTRGDA</sequence>
<reference evidence="2" key="1">
    <citation type="submission" date="2016-02" db="EMBL/GenBank/DDBJ databases">
        <authorList>
            <person name="Wibberg D."/>
        </authorList>
    </citation>
    <scope>NUCLEOTIDE SEQUENCE [LARGE SCALE GENOMIC DNA]</scope>
</reference>
<accession>A0A1C3P5A3</accession>
<name>A0A1C3P5A3_9ACTN</name>
<dbReference type="EMBL" id="FLUV01001830">
    <property type="protein sequence ID" value="SBW24991.1"/>
    <property type="molecule type" value="Genomic_DNA"/>
</dbReference>
<keyword evidence="2" id="KW-1185">Reference proteome</keyword>
<dbReference type="AlphaFoldDB" id="A0A1C3P5A3"/>
<proteinExistence type="predicted"/>
<evidence type="ECO:0000313" key="1">
    <source>
        <dbReference type="EMBL" id="SBW24991.1"/>
    </source>
</evidence>
<gene>
    <name evidence="1" type="ORF">FDG2_4375</name>
</gene>
<dbReference type="Proteomes" id="UP000199013">
    <property type="component" value="Unassembled WGS sequence"/>
</dbReference>
<organism evidence="1 2">
    <name type="scientific">Candidatus Protofrankia californiensis</name>
    <dbReference type="NCBI Taxonomy" id="1839754"/>
    <lineage>
        <taxon>Bacteria</taxon>
        <taxon>Bacillati</taxon>
        <taxon>Actinomycetota</taxon>
        <taxon>Actinomycetes</taxon>
        <taxon>Frankiales</taxon>
        <taxon>Frankiaceae</taxon>
        <taxon>Protofrankia</taxon>
    </lineage>
</organism>
<evidence type="ECO:0000313" key="2">
    <source>
        <dbReference type="Proteomes" id="UP000199013"/>
    </source>
</evidence>